<dbReference type="PANTHER" id="PTHR43394">
    <property type="entry name" value="ATP-DEPENDENT PERMEASE MDL1, MITOCHONDRIAL"/>
    <property type="match status" value="1"/>
</dbReference>
<dbReference type="Gene3D" id="1.20.1560.10">
    <property type="entry name" value="ABC transporter type 1, transmembrane domain"/>
    <property type="match status" value="1"/>
</dbReference>
<keyword evidence="3" id="KW-1133">Transmembrane helix</keyword>
<dbReference type="Gene3D" id="3.40.50.300">
    <property type="entry name" value="P-loop containing nucleotide triphosphate hydrolases"/>
    <property type="match status" value="1"/>
</dbReference>
<organism evidence="7">
    <name type="scientific">uncultured bacterium</name>
    <name type="common">gcode 4</name>
    <dbReference type="NCBI Taxonomy" id="1234023"/>
    <lineage>
        <taxon>Bacteria</taxon>
        <taxon>environmental samples</taxon>
    </lineage>
</organism>
<evidence type="ECO:0000259" key="5">
    <source>
        <dbReference type="PROSITE" id="PS50893"/>
    </source>
</evidence>
<dbReference type="InterPro" id="IPR039421">
    <property type="entry name" value="Type_1_exporter"/>
</dbReference>
<evidence type="ECO:0000256" key="3">
    <source>
        <dbReference type="ARBA" id="ARBA00022989"/>
    </source>
</evidence>
<name>K2GD13_9BACT</name>
<dbReference type="PANTHER" id="PTHR43394:SF1">
    <property type="entry name" value="ATP-BINDING CASSETTE SUB-FAMILY B MEMBER 10, MITOCHONDRIAL"/>
    <property type="match status" value="1"/>
</dbReference>
<evidence type="ECO:0000256" key="2">
    <source>
        <dbReference type="ARBA" id="ARBA00022692"/>
    </source>
</evidence>
<dbReference type="InterPro" id="IPR011527">
    <property type="entry name" value="ABC1_TM_dom"/>
</dbReference>
<comment type="subcellular location">
    <subcellularLocation>
        <location evidence="1">Cell membrane</location>
        <topology evidence="1">Multi-pass membrane protein</topology>
    </subcellularLocation>
</comment>
<evidence type="ECO:0000256" key="1">
    <source>
        <dbReference type="ARBA" id="ARBA00004651"/>
    </source>
</evidence>
<feature type="domain" description="ABC transporter" evidence="5">
    <location>
        <begin position="350"/>
        <end position="579"/>
    </location>
</feature>
<sequence>MNYNLSTENIKKWETLKSSFKKFSSLTKGEGKRLLISVIAIVTNSLSTLSSPILLAYAIDNYIRTKDFNWILLFSVFLFLIYIVESTATYVQTKTMWEIWINILFRLRNRIFTKLQELPVTFFNQNKTWDLISRINSDTEKLNMFFSEALTQFIWNISLITWTWIFILAINFRLWIVTLLPALVIFIITHLISPWVKRRNLESLQSLWAMSSEIQESLNNFKVMVAYNRLDYFKEKFKKFNLRNYKAFIKAWIANNIFTPIYWFAANIAQLLTLSFWIYLIMNWNFTLWLLIWFQFYINFFYNSLREMAELWSLFQLASASLDRISEVISMESDMKIVPQEDSKETVSIIEFENVVFRYPETSEILKGVSFSLQKGMTYALVGPTGGWKTTTASLMARLYDPMDWKVYLDWKDIRSYTEAERANKIWFILQEPFLFSWNIKENILYWNSQFENYSNEDLLKELENKGLADLLVKFNDWLETEVTWGISLGQKQIIAFMRAILKNPELLILDEATANIDTITEHLLEDILKKLPENTTKVIIAHRFNTIKNADLIFFVNSWAIIQTWSMQDALEMLQHWVREG</sequence>
<dbReference type="InterPro" id="IPR003439">
    <property type="entry name" value="ABC_transporter-like_ATP-bd"/>
</dbReference>
<dbReference type="SUPFAM" id="SSF90123">
    <property type="entry name" value="ABC transporter transmembrane region"/>
    <property type="match status" value="1"/>
</dbReference>
<dbReference type="GO" id="GO:0016887">
    <property type="term" value="F:ATP hydrolysis activity"/>
    <property type="evidence" value="ECO:0007669"/>
    <property type="project" value="InterPro"/>
</dbReference>
<comment type="caution">
    <text evidence="7">The sequence shown here is derived from an EMBL/GenBank/DDBJ whole genome shotgun (WGS) entry which is preliminary data.</text>
</comment>
<keyword evidence="4" id="KW-0472">Membrane</keyword>
<dbReference type="GO" id="GO:0005886">
    <property type="term" value="C:plasma membrane"/>
    <property type="evidence" value="ECO:0007669"/>
    <property type="project" value="UniProtKB-SubCell"/>
</dbReference>
<dbReference type="InterPro" id="IPR027417">
    <property type="entry name" value="P-loop_NTPase"/>
</dbReference>
<dbReference type="GO" id="GO:0005524">
    <property type="term" value="F:ATP binding"/>
    <property type="evidence" value="ECO:0007669"/>
    <property type="project" value="InterPro"/>
</dbReference>
<dbReference type="PROSITE" id="PS50893">
    <property type="entry name" value="ABC_TRANSPORTER_2"/>
    <property type="match status" value="1"/>
</dbReference>
<gene>
    <name evidence="7" type="ORF">ACD_3C00100G0014</name>
</gene>
<dbReference type="CDD" id="cd07346">
    <property type="entry name" value="ABC_6TM_exporters"/>
    <property type="match status" value="1"/>
</dbReference>
<evidence type="ECO:0000256" key="4">
    <source>
        <dbReference type="ARBA" id="ARBA00023136"/>
    </source>
</evidence>
<dbReference type="SUPFAM" id="SSF52540">
    <property type="entry name" value="P-loop containing nucleoside triphosphate hydrolases"/>
    <property type="match status" value="1"/>
</dbReference>
<accession>K2GD13</accession>
<proteinExistence type="predicted"/>
<dbReference type="Pfam" id="PF00664">
    <property type="entry name" value="ABC_membrane"/>
    <property type="match status" value="1"/>
</dbReference>
<dbReference type="EMBL" id="AMFJ01000374">
    <property type="protein sequence ID" value="EKE28109.1"/>
    <property type="molecule type" value="Genomic_DNA"/>
</dbReference>
<evidence type="ECO:0000259" key="6">
    <source>
        <dbReference type="PROSITE" id="PS50929"/>
    </source>
</evidence>
<dbReference type="GO" id="GO:0015421">
    <property type="term" value="F:ABC-type oligopeptide transporter activity"/>
    <property type="evidence" value="ECO:0007669"/>
    <property type="project" value="TreeGrafter"/>
</dbReference>
<reference evidence="7" key="1">
    <citation type="journal article" date="2012" name="Science">
        <title>Fermentation, hydrogen, and sulfur metabolism in multiple uncultivated bacterial phyla.</title>
        <authorList>
            <person name="Wrighton K.C."/>
            <person name="Thomas B.C."/>
            <person name="Sharon I."/>
            <person name="Miller C.S."/>
            <person name="Castelle C.J."/>
            <person name="VerBerkmoes N.C."/>
            <person name="Wilkins M.J."/>
            <person name="Hettich R.L."/>
            <person name="Lipton M.S."/>
            <person name="Williams K.H."/>
            <person name="Long P.E."/>
            <person name="Banfield J.F."/>
        </authorList>
    </citation>
    <scope>NUCLEOTIDE SEQUENCE [LARGE SCALE GENOMIC DNA]</scope>
</reference>
<dbReference type="PROSITE" id="PS50929">
    <property type="entry name" value="ABC_TM1F"/>
    <property type="match status" value="1"/>
</dbReference>
<dbReference type="Pfam" id="PF00005">
    <property type="entry name" value="ABC_tran"/>
    <property type="match status" value="1"/>
</dbReference>
<evidence type="ECO:0000313" key="7">
    <source>
        <dbReference type="EMBL" id="EKE28109.1"/>
    </source>
</evidence>
<keyword evidence="2" id="KW-0812">Transmembrane</keyword>
<dbReference type="InterPro" id="IPR036640">
    <property type="entry name" value="ABC1_TM_sf"/>
</dbReference>
<dbReference type="AlphaFoldDB" id="K2GD13"/>
<protein>
    <submittedName>
        <fullName evidence="7">Uncharacterized protein</fullName>
    </submittedName>
</protein>
<feature type="domain" description="ABC transmembrane type-1" evidence="6">
    <location>
        <begin position="35"/>
        <end position="317"/>
    </location>
</feature>